<comment type="domain">
    <text evidence="7">Contains large globular domains required for ATP hydrolysis at each terminus and a third globular domain forming a flexible hinge near the middle of the molecule. These domains are separated by coiled-coil structures.</text>
</comment>
<evidence type="ECO:0000313" key="9">
    <source>
        <dbReference type="EMBL" id="TGE73553.1"/>
    </source>
</evidence>
<accession>A0A4Z0RZZ0</accession>
<dbReference type="Pfam" id="PF06470">
    <property type="entry name" value="SMC_hinge"/>
    <property type="match status" value="1"/>
</dbReference>
<dbReference type="CDD" id="cd03278">
    <property type="entry name" value="ABC_SMC_barmotin"/>
    <property type="match status" value="2"/>
</dbReference>
<dbReference type="RefSeq" id="WP_135518788.1">
    <property type="nucleotide sequence ID" value="NZ_PVSN01000026.1"/>
</dbReference>
<proteinExistence type="inferred from homology"/>
<dbReference type="AlphaFoldDB" id="A0A4Z0RZZ0"/>
<comment type="similarity">
    <text evidence="7">Belongs to the SMC family.</text>
</comment>
<dbReference type="GO" id="GO:0003677">
    <property type="term" value="F:DNA binding"/>
    <property type="evidence" value="ECO:0007669"/>
    <property type="project" value="UniProtKB-UniRule"/>
</dbReference>
<evidence type="ECO:0000256" key="6">
    <source>
        <dbReference type="ARBA" id="ARBA00023125"/>
    </source>
</evidence>
<dbReference type="InterPro" id="IPR003395">
    <property type="entry name" value="RecF/RecN/SMC_N"/>
</dbReference>
<dbReference type="EMBL" id="PVSN01000026">
    <property type="protein sequence ID" value="TGE73553.1"/>
    <property type="molecule type" value="Genomic_DNA"/>
</dbReference>
<comment type="subcellular location">
    <subcellularLocation>
        <location evidence="1 7">Cytoplasm</location>
    </subcellularLocation>
</comment>
<keyword evidence="4 7" id="KW-0067">ATP-binding</keyword>
<dbReference type="SUPFAM" id="SSF52540">
    <property type="entry name" value="P-loop containing nucleoside triphosphate hydrolases"/>
    <property type="match status" value="2"/>
</dbReference>
<gene>
    <name evidence="7 9" type="primary">smc</name>
    <name evidence="9" type="ORF">C6P11_04095</name>
</gene>
<evidence type="ECO:0000256" key="5">
    <source>
        <dbReference type="ARBA" id="ARBA00023054"/>
    </source>
</evidence>
<dbReference type="GO" id="GO:0007059">
    <property type="term" value="P:chromosome segregation"/>
    <property type="evidence" value="ECO:0007669"/>
    <property type="project" value="UniProtKB-UniRule"/>
</dbReference>
<evidence type="ECO:0000313" key="10">
    <source>
        <dbReference type="Proteomes" id="UP000297646"/>
    </source>
</evidence>
<dbReference type="Gene3D" id="3.30.70.1620">
    <property type="match status" value="1"/>
</dbReference>
<dbReference type="GO" id="GO:0030261">
    <property type="term" value="P:chromosome condensation"/>
    <property type="evidence" value="ECO:0007669"/>
    <property type="project" value="InterPro"/>
</dbReference>
<comment type="function">
    <text evidence="7">Required for chromosome condensation and partitioning.</text>
</comment>
<dbReference type="PANTHER" id="PTHR43977">
    <property type="entry name" value="STRUCTURAL MAINTENANCE OF CHROMOSOMES PROTEIN 3"/>
    <property type="match status" value="1"/>
</dbReference>
<evidence type="ECO:0000256" key="3">
    <source>
        <dbReference type="ARBA" id="ARBA00022741"/>
    </source>
</evidence>
<dbReference type="OrthoDB" id="9808768at2"/>
<evidence type="ECO:0000256" key="4">
    <source>
        <dbReference type="ARBA" id="ARBA00022840"/>
    </source>
</evidence>
<feature type="domain" description="SMC hinge" evidence="8">
    <location>
        <begin position="519"/>
        <end position="638"/>
    </location>
</feature>
<feature type="coiled-coil region" evidence="7">
    <location>
        <begin position="673"/>
        <end position="914"/>
    </location>
</feature>
<dbReference type="FunFam" id="3.40.50.300:FF:000901">
    <property type="entry name" value="Chromosome partition protein Smc"/>
    <property type="match status" value="1"/>
</dbReference>
<reference evidence="9 10" key="1">
    <citation type="submission" date="2018-03" db="EMBL/GenBank/DDBJ databases">
        <title>Genome sequencing of Weissella confusa isolates.</title>
        <authorList>
            <person name="Kajala I."/>
            <person name="Baruah R."/>
            <person name="Bergsveinson J."/>
            <person name="Juvonen R."/>
            <person name="Ziola B."/>
        </authorList>
    </citation>
    <scope>NUCLEOTIDE SEQUENCE [LARGE SCALE GENOMIC DNA]</scope>
    <source>
        <strain evidence="9 10">VTT E-062653</strain>
    </source>
</reference>
<dbReference type="Gene3D" id="1.10.287.1490">
    <property type="match status" value="1"/>
</dbReference>
<dbReference type="InterPro" id="IPR011890">
    <property type="entry name" value="SMC_prok"/>
</dbReference>
<dbReference type="GO" id="GO:0006260">
    <property type="term" value="P:DNA replication"/>
    <property type="evidence" value="ECO:0007669"/>
    <property type="project" value="UniProtKB-UniRule"/>
</dbReference>
<feature type="coiled-coil region" evidence="7">
    <location>
        <begin position="167"/>
        <end position="194"/>
    </location>
</feature>
<evidence type="ECO:0000256" key="2">
    <source>
        <dbReference type="ARBA" id="ARBA00022490"/>
    </source>
</evidence>
<sequence>MKLKTLEIGGFKSFADRTKIEFMPGITGVVGPNGSGKSNIIESIRWVMGEQSAKGLRGDKMSDVIFGGTAQRAPLNRAEVSITFDNTDHYLNSEYSEIRITRTLYRNGDSRYQINGTTVRLKDIHELFMDSGLGRESFSIISQGRVESIFSAKPEDRRTIIEDVAGVYKYKQNKDKAEKELTGVQENLNRVQDILYELEGRVEPLAEQSAKAQDYLETKKQFDKLDQSRLVLELTDWYNEQTEIARELAGAEQASDEQAKVVKQQTDSLTAMKDERTQAETARQEAQDKLLALTTAVEQLSGEQKLQAERSANRSNATRELKAQIAQVESRLADLKVTEATRQKKVASQKESADELRLQITELTASHPRQQEAAVSEEIEQVRANLVDAMQALTTAKNQQSYLAQEHERNDAESARLQQRSTLLDEQIATATANVKTAQAEVDEATTVLADAQAEFVRLQTAGKELEAKSQAQRQEWFSKMEEDQRLSTRLQSLSRLSENYDGYFQGVRNLMKAKDNFQGIHGVLAELISVEAPHQTAIEAALGGALQNVVVTDEQVGKQAIRYLTEHRLGRVTFLPLSTIRSRELQQGQIETAQNQPGFIGIAADLVKTDVTYNTVVKNLLGTTVIAKSMDEAVPMARALQQRVRIVTLDGQVMNAGGSMTGGANRNQGNGLLSQQNEVETLTAQVATLHDETAVLERQVREIDAELQNVTASFNEQQAKVLAANERAQQATAKLQVAEERLAQVQKEKMALSYEFNVSSSGTADHETMVAENASEVTNLTAKQAKLQAQLTELTDERTELLARISDADTELTELRAELATAQANVQAAQVRHEDIVEQIEAEQARLNNYQQQMTDLTSDQSDVQQRLSSELATANADKDATTNLLAELTEQLADLNDRINVAEGMLVQAQEAQTDAMSTLSKLSGRQGELRAAVQNGERTLEETHDTSFEFAKAEMSDMPIDSIRTQLKLLKQGLAEIGNVNLNAIEEYAEVKERYDFLTQQQTDLIDAQDNLRQTMSEMDEEVETRFKDTFDAIAAHFSEIFVKMFGGGQAKLELTDPEHLLTTGVDIKAQPPGKKFQQMSLLSGGEKALTALSLLFAILEVRPVPFAVLDETEAALDEANVDRFARYLHEVNDRTQFIVITHRKGTMTNADVLYGVTMQEPGVSTMVSVNLQELDNTLAEN</sequence>
<feature type="coiled-coil region" evidence="7">
    <location>
        <begin position="269"/>
        <end position="399"/>
    </location>
</feature>
<dbReference type="SMART" id="SM00968">
    <property type="entry name" value="SMC_hinge"/>
    <property type="match status" value="1"/>
</dbReference>
<dbReference type="InterPro" id="IPR010935">
    <property type="entry name" value="SMC_hinge"/>
</dbReference>
<evidence type="ECO:0000259" key="8">
    <source>
        <dbReference type="SMART" id="SM00968"/>
    </source>
</evidence>
<protein>
    <recommendedName>
        <fullName evidence="7">Chromosome partition protein Smc</fullName>
    </recommendedName>
</protein>
<feature type="binding site" evidence="7">
    <location>
        <begin position="32"/>
        <end position="39"/>
    </location>
    <ligand>
        <name>ATP</name>
        <dbReference type="ChEBI" id="CHEBI:30616"/>
    </ligand>
</feature>
<comment type="subunit">
    <text evidence="7">Homodimer.</text>
</comment>
<keyword evidence="2 7" id="KW-0963">Cytoplasm</keyword>
<keyword evidence="6 7" id="KW-0238">DNA-binding</keyword>
<dbReference type="GO" id="GO:0005737">
    <property type="term" value="C:cytoplasm"/>
    <property type="evidence" value="ECO:0007669"/>
    <property type="project" value="UniProtKB-SubCell"/>
</dbReference>
<evidence type="ECO:0000256" key="1">
    <source>
        <dbReference type="ARBA" id="ARBA00004496"/>
    </source>
</evidence>
<organism evidence="9 10">
    <name type="scientific">Weissella confusa</name>
    <name type="common">Lactobacillus confusus</name>
    <dbReference type="NCBI Taxonomy" id="1583"/>
    <lineage>
        <taxon>Bacteria</taxon>
        <taxon>Bacillati</taxon>
        <taxon>Bacillota</taxon>
        <taxon>Bacilli</taxon>
        <taxon>Lactobacillales</taxon>
        <taxon>Lactobacillaceae</taxon>
        <taxon>Weissella</taxon>
    </lineage>
</organism>
<dbReference type="HAMAP" id="MF_01894">
    <property type="entry name" value="Smc_prok"/>
    <property type="match status" value="1"/>
</dbReference>
<dbReference type="Pfam" id="PF02463">
    <property type="entry name" value="SMC_N"/>
    <property type="match status" value="1"/>
</dbReference>
<dbReference type="GO" id="GO:0016887">
    <property type="term" value="F:ATP hydrolysis activity"/>
    <property type="evidence" value="ECO:0007669"/>
    <property type="project" value="InterPro"/>
</dbReference>
<name>A0A4Z0RZZ0_WEICO</name>
<dbReference type="InterPro" id="IPR036277">
    <property type="entry name" value="SMC_hinge_sf"/>
</dbReference>
<dbReference type="GO" id="GO:0005694">
    <property type="term" value="C:chromosome"/>
    <property type="evidence" value="ECO:0007669"/>
    <property type="project" value="InterPro"/>
</dbReference>
<keyword evidence="3 7" id="KW-0547">Nucleotide-binding</keyword>
<keyword evidence="5 7" id="KW-0175">Coiled coil</keyword>
<dbReference type="Gene3D" id="3.40.50.300">
    <property type="entry name" value="P-loop containing nucleotide triphosphate hydrolases"/>
    <property type="match status" value="2"/>
</dbReference>
<evidence type="ECO:0000256" key="7">
    <source>
        <dbReference type="HAMAP-Rule" id="MF_01894"/>
    </source>
</evidence>
<dbReference type="Gene3D" id="1.20.1060.20">
    <property type="match status" value="1"/>
</dbReference>
<dbReference type="FunFam" id="3.40.50.300:FF:000984">
    <property type="entry name" value="Chromosome partition protein Smc"/>
    <property type="match status" value="1"/>
</dbReference>
<comment type="caution">
    <text evidence="9">The sequence shown here is derived from an EMBL/GenBank/DDBJ whole genome shotgun (WGS) entry which is preliminary data.</text>
</comment>
<dbReference type="SUPFAM" id="SSF75553">
    <property type="entry name" value="Smc hinge domain"/>
    <property type="match status" value="1"/>
</dbReference>
<dbReference type="NCBIfam" id="TIGR02168">
    <property type="entry name" value="SMC_prok_B"/>
    <property type="match status" value="1"/>
</dbReference>
<dbReference type="PIRSF" id="PIRSF005719">
    <property type="entry name" value="SMC"/>
    <property type="match status" value="1"/>
</dbReference>
<dbReference type="InterPro" id="IPR027417">
    <property type="entry name" value="P-loop_NTPase"/>
</dbReference>
<dbReference type="InterPro" id="IPR024704">
    <property type="entry name" value="SMC"/>
</dbReference>
<dbReference type="GO" id="GO:0007062">
    <property type="term" value="P:sister chromatid cohesion"/>
    <property type="evidence" value="ECO:0007669"/>
    <property type="project" value="InterPro"/>
</dbReference>
<dbReference type="GO" id="GO:0005524">
    <property type="term" value="F:ATP binding"/>
    <property type="evidence" value="ECO:0007669"/>
    <property type="project" value="UniProtKB-UniRule"/>
</dbReference>
<dbReference type="Proteomes" id="UP000297646">
    <property type="component" value="Unassembled WGS sequence"/>
</dbReference>
<feature type="coiled-coil region" evidence="7">
    <location>
        <begin position="428"/>
        <end position="469"/>
    </location>
</feature>